<proteinExistence type="predicted"/>
<organism evidence="1">
    <name type="scientific">bioreactor metagenome</name>
    <dbReference type="NCBI Taxonomy" id="1076179"/>
    <lineage>
        <taxon>unclassified sequences</taxon>
        <taxon>metagenomes</taxon>
        <taxon>ecological metagenomes</taxon>
    </lineage>
</organism>
<protein>
    <recommendedName>
        <fullName evidence="2">AlpA family phage regulatory protein</fullName>
    </recommendedName>
</protein>
<dbReference type="InterPro" id="IPR052931">
    <property type="entry name" value="Prophage_regulatory_activator"/>
</dbReference>
<reference evidence="1" key="1">
    <citation type="submission" date="2019-08" db="EMBL/GenBank/DDBJ databases">
        <authorList>
            <person name="Kucharzyk K."/>
            <person name="Murdoch R.W."/>
            <person name="Higgins S."/>
            <person name="Loffler F."/>
        </authorList>
    </citation>
    <scope>NUCLEOTIDE SEQUENCE</scope>
</reference>
<dbReference type="EMBL" id="VSSQ01010892">
    <property type="protein sequence ID" value="MPM45488.1"/>
    <property type="molecule type" value="Genomic_DNA"/>
</dbReference>
<sequence length="74" mass="8460">MGNQMKNRILRYSDLETQLGMNRVTIWRRTRTDPTFPRPIRLGNSGSRNAAIGFLAEEVEAWVALQAATARVER</sequence>
<accession>A0A644ZYI5</accession>
<dbReference type="AlphaFoldDB" id="A0A644ZYI5"/>
<name>A0A644ZYI5_9ZZZZ</name>
<comment type="caution">
    <text evidence="1">The sequence shown here is derived from an EMBL/GenBank/DDBJ whole genome shotgun (WGS) entry which is preliminary data.</text>
</comment>
<evidence type="ECO:0008006" key="2">
    <source>
        <dbReference type="Google" id="ProtNLM"/>
    </source>
</evidence>
<evidence type="ECO:0000313" key="1">
    <source>
        <dbReference type="EMBL" id="MPM45488.1"/>
    </source>
</evidence>
<gene>
    <name evidence="1" type="ORF">SDC9_92175</name>
</gene>
<dbReference type="InterPro" id="IPR010260">
    <property type="entry name" value="AlpA"/>
</dbReference>
<dbReference type="PANTHER" id="PTHR36154:SF1">
    <property type="entry name" value="DNA-BINDING TRANSCRIPTIONAL ACTIVATOR ALPA"/>
    <property type="match status" value="1"/>
</dbReference>
<dbReference type="PANTHER" id="PTHR36154">
    <property type="entry name" value="DNA-BINDING TRANSCRIPTIONAL ACTIVATOR ALPA"/>
    <property type="match status" value="1"/>
</dbReference>
<dbReference type="Pfam" id="PF05930">
    <property type="entry name" value="Phage_AlpA"/>
    <property type="match status" value="1"/>
</dbReference>